<name>A0A2P2PS46_RHIMU</name>
<reference evidence="1" key="1">
    <citation type="submission" date="2018-02" db="EMBL/GenBank/DDBJ databases">
        <title>Rhizophora mucronata_Transcriptome.</title>
        <authorList>
            <person name="Meera S.P."/>
            <person name="Sreeshan A."/>
            <person name="Augustine A."/>
        </authorList>
    </citation>
    <scope>NUCLEOTIDE SEQUENCE</scope>
    <source>
        <tissue evidence="1">Leaf</tissue>
    </source>
</reference>
<protein>
    <submittedName>
        <fullName evidence="1">Uncharacterized protein</fullName>
    </submittedName>
</protein>
<evidence type="ECO:0000313" key="1">
    <source>
        <dbReference type="EMBL" id="MBX57469.1"/>
    </source>
</evidence>
<proteinExistence type="predicted"/>
<sequence>MVEWTYIKRIGILYFGQDIKPEFRTNKKISRTALMQLYKYIFPYSYNKRRKSSKWVPNHLTTIVRWMEYFTLAIFHKDNDV</sequence>
<organism evidence="1">
    <name type="scientific">Rhizophora mucronata</name>
    <name type="common">Asiatic mangrove</name>
    <dbReference type="NCBI Taxonomy" id="61149"/>
    <lineage>
        <taxon>Eukaryota</taxon>
        <taxon>Viridiplantae</taxon>
        <taxon>Streptophyta</taxon>
        <taxon>Embryophyta</taxon>
        <taxon>Tracheophyta</taxon>
        <taxon>Spermatophyta</taxon>
        <taxon>Magnoliopsida</taxon>
        <taxon>eudicotyledons</taxon>
        <taxon>Gunneridae</taxon>
        <taxon>Pentapetalae</taxon>
        <taxon>rosids</taxon>
        <taxon>fabids</taxon>
        <taxon>Malpighiales</taxon>
        <taxon>Rhizophoraceae</taxon>
        <taxon>Rhizophora</taxon>
    </lineage>
</organism>
<accession>A0A2P2PS46</accession>
<dbReference type="EMBL" id="GGEC01076985">
    <property type="protein sequence ID" value="MBX57469.1"/>
    <property type="molecule type" value="Transcribed_RNA"/>
</dbReference>
<dbReference type="AlphaFoldDB" id="A0A2P2PS46"/>